<dbReference type="InterPro" id="IPR003870">
    <property type="entry name" value="DUF222"/>
</dbReference>
<organism evidence="4 5">
    <name type="scientific">Kribbella karoonensis</name>
    <dbReference type="NCBI Taxonomy" id="324851"/>
    <lineage>
        <taxon>Bacteria</taxon>
        <taxon>Bacillati</taxon>
        <taxon>Actinomycetota</taxon>
        <taxon>Actinomycetes</taxon>
        <taxon>Propionibacteriales</taxon>
        <taxon>Kribbellaceae</taxon>
        <taxon>Kribbella</taxon>
    </lineage>
</organism>
<evidence type="ECO:0000313" key="5">
    <source>
        <dbReference type="Proteomes" id="UP001500190"/>
    </source>
</evidence>
<sequence>MRDCADVVPGFGAKANITVTIDLQDLKAATADAIGQTVYSNGLSAATIRRLACDANVIPVVLGSRSEPLDVGRSERLVTRGIRRALNARDRGCVVCAAPPVMCDAHHLVAWIDGGPTALSNLVLACRRHHTEVHNGHWRIAITNDAVHVARPTWADPPPPTTPNRPATSQQPEPPTKAATRPDPPRPANPRRAATSQPPEPRSEADTPPDPPAPPRRSQPTQASEPADAGSMDLGGSHEGEPATTSPATTSPAEPGADPRVGQPTGTAGARNEPVRPAPSVAPTRPSRWRSDELTLAEAARFAVWDARTTTDVDTGPPSFATI</sequence>
<evidence type="ECO:0000256" key="1">
    <source>
        <dbReference type="ARBA" id="ARBA00023450"/>
    </source>
</evidence>
<feature type="region of interest" description="Disordered" evidence="2">
    <location>
        <begin position="151"/>
        <end position="292"/>
    </location>
</feature>
<dbReference type="CDD" id="cd00085">
    <property type="entry name" value="HNHc"/>
    <property type="match status" value="1"/>
</dbReference>
<protein>
    <recommendedName>
        <fullName evidence="3">HNH nuclease domain-containing protein</fullName>
    </recommendedName>
</protein>
<accession>A0ABP4P2T6</accession>
<dbReference type="InterPro" id="IPR003615">
    <property type="entry name" value="HNH_nuc"/>
</dbReference>
<gene>
    <name evidence="4" type="ORF">GCM10009742_13010</name>
</gene>
<feature type="domain" description="HNH nuclease" evidence="3">
    <location>
        <begin position="81"/>
        <end position="131"/>
    </location>
</feature>
<dbReference type="Pfam" id="PF02720">
    <property type="entry name" value="DUF222"/>
    <property type="match status" value="1"/>
</dbReference>
<comment type="similarity">
    <text evidence="1">Belongs to the Rv1128c/1148c/1588c/1702c/1945/3466 family.</text>
</comment>
<dbReference type="EMBL" id="BAAAND010000001">
    <property type="protein sequence ID" value="GAA1571677.1"/>
    <property type="molecule type" value="Genomic_DNA"/>
</dbReference>
<evidence type="ECO:0000313" key="4">
    <source>
        <dbReference type="EMBL" id="GAA1571677.1"/>
    </source>
</evidence>
<dbReference type="SMART" id="SM00507">
    <property type="entry name" value="HNHc"/>
    <property type="match status" value="1"/>
</dbReference>
<name>A0ABP4P2T6_9ACTN</name>
<keyword evidence="5" id="KW-1185">Reference proteome</keyword>
<evidence type="ECO:0000256" key="2">
    <source>
        <dbReference type="SAM" id="MobiDB-lite"/>
    </source>
</evidence>
<dbReference type="Pfam" id="PF01844">
    <property type="entry name" value="HNH"/>
    <property type="match status" value="1"/>
</dbReference>
<feature type="compositionally biased region" description="Pro residues" evidence="2">
    <location>
        <begin position="208"/>
        <end position="217"/>
    </location>
</feature>
<reference evidence="5" key="1">
    <citation type="journal article" date="2019" name="Int. J. Syst. Evol. Microbiol.">
        <title>The Global Catalogue of Microorganisms (GCM) 10K type strain sequencing project: providing services to taxonomists for standard genome sequencing and annotation.</title>
        <authorList>
            <consortium name="The Broad Institute Genomics Platform"/>
            <consortium name="The Broad Institute Genome Sequencing Center for Infectious Disease"/>
            <person name="Wu L."/>
            <person name="Ma J."/>
        </authorList>
    </citation>
    <scope>NUCLEOTIDE SEQUENCE [LARGE SCALE GENOMIC DNA]</scope>
    <source>
        <strain evidence="5">JCM 14304</strain>
    </source>
</reference>
<dbReference type="Gene3D" id="1.10.30.50">
    <property type="match status" value="1"/>
</dbReference>
<evidence type="ECO:0000259" key="3">
    <source>
        <dbReference type="SMART" id="SM00507"/>
    </source>
</evidence>
<proteinExistence type="inferred from homology"/>
<comment type="caution">
    <text evidence="4">The sequence shown here is derived from an EMBL/GenBank/DDBJ whole genome shotgun (WGS) entry which is preliminary data.</text>
</comment>
<dbReference type="InterPro" id="IPR002711">
    <property type="entry name" value="HNH"/>
</dbReference>
<feature type="compositionally biased region" description="Low complexity" evidence="2">
    <location>
        <begin position="242"/>
        <end position="256"/>
    </location>
</feature>
<dbReference type="Proteomes" id="UP001500190">
    <property type="component" value="Unassembled WGS sequence"/>
</dbReference>